<evidence type="ECO:0000313" key="3">
    <source>
        <dbReference type="Proteomes" id="UP000198844"/>
    </source>
</evidence>
<name>A0A1I7CDK3_9BURK</name>
<dbReference type="OrthoDB" id="9794834at2"/>
<reference evidence="2 3" key="1">
    <citation type="submission" date="2016-10" db="EMBL/GenBank/DDBJ databases">
        <authorList>
            <person name="de Groot N.N."/>
        </authorList>
    </citation>
    <scope>NUCLEOTIDE SEQUENCE [LARGE SCALE GENOMIC DNA]</scope>
    <source>
        <strain evidence="2 3">LMG 27731</strain>
    </source>
</reference>
<sequence length="286" mass="31633">MQTDVLTPAKAAFRLTGLLNQLSTVHGDVRFPVDVESLAKNCHEIFKWHDPITSVVAADIPGFDGCLSYLGKGNGWALIYNEAVSSRGRVRFTQAHELGHYILHRATQTEFNCTDQDMDDWQADERRIEIEADSFAANLLMPLDDFRQQISTRVDFEQLGDCAARYGVSLTAAALRWVSATDKKVVLIASNDGFMRWSYSSESARKSGAFFRARKHIVELPAASLAADESVVRESEGATVPASVWFADASSGTKLREMKIASGQYGVLTLLELPGTEAVWAPWVNR</sequence>
<protein>
    <recommendedName>
        <fullName evidence="1">IrrE N-terminal-like domain-containing protein</fullName>
    </recommendedName>
</protein>
<dbReference type="PANTHER" id="PTHR43236:SF2">
    <property type="entry name" value="BLL0069 PROTEIN"/>
    <property type="match status" value="1"/>
</dbReference>
<evidence type="ECO:0000313" key="2">
    <source>
        <dbReference type="EMBL" id="SFT97492.1"/>
    </source>
</evidence>
<dbReference type="InterPro" id="IPR052345">
    <property type="entry name" value="Rad_response_metalloprotease"/>
</dbReference>
<dbReference type="EMBL" id="FPBH01000006">
    <property type="protein sequence ID" value="SFT97492.1"/>
    <property type="molecule type" value="Genomic_DNA"/>
</dbReference>
<organism evidence="2 3">
    <name type="scientific">Paraburkholderia aspalathi</name>
    <dbReference type="NCBI Taxonomy" id="1324617"/>
    <lineage>
        <taxon>Bacteria</taxon>
        <taxon>Pseudomonadati</taxon>
        <taxon>Pseudomonadota</taxon>
        <taxon>Betaproteobacteria</taxon>
        <taxon>Burkholderiales</taxon>
        <taxon>Burkholderiaceae</taxon>
        <taxon>Paraburkholderia</taxon>
    </lineage>
</organism>
<accession>A0A1I7CDK3</accession>
<dbReference type="Pfam" id="PF06114">
    <property type="entry name" value="Peptidase_M78"/>
    <property type="match status" value="1"/>
</dbReference>
<dbReference type="Gene3D" id="1.10.10.2910">
    <property type="match status" value="1"/>
</dbReference>
<dbReference type="Proteomes" id="UP000198844">
    <property type="component" value="Unassembled WGS sequence"/>
</dbReference>
<evidence type="ECO:0000259" key="1">
    <source>
        <dbReference type="Pfam" id="PF06114"/>
    </source>
</evidence>
<proteinExistence type="predicted"/>
<dbReference type="AlphaFoldDB" id="A0A1I7CDK3"/>
<gene>
    <name evidence="2" type="ORF">SAMN05192563_1006144</name>
</gene>
<dbReference type="PANTHER" id="PTHR43236">
    <property type="entry name" value="ANTITOXIN HIGA1"/>
    <property type="match status" value="1"/>
</dbReference>
<dbReference type="InterPro" id="IPR010359">
    <property type="entry name" value="IrrE_HExxH"/>
</dbReference>
<feature type="domain" description="IrrE N-terminal-like" evidence="1">
    <location>
        <begin position="75"/>
        <end position="177"/>
    </location>
</feature>